<dbReference type="RefSeq" id="XP_032815199.1">
    <property type="nucleotide sequence ID" value="XM_032959308.1"/>
</dbReference>
<evidence type="ECO:0000313" key="3">
    <source>
        <dbReference type="RefSeq" id="XP_032815199.1"/>
    </source>
</evidence>
<feature type="region of interest" description="Disordered" evidence="1">
    <location>
        <begin position="77"/>
        <end position="107"/>
    </location>
</feature>
<name>A0AAJ7TCB9_PETMA</name>
<sequence length="193" mass="20445">MERARGRNRILISCPGSQLGKIVTVQDGPLGGESADAWASLLGPGRHAACKHSPQLIAALSRVLAGKPPTAVLQAQPPVRGREYSSRRPRDAVTAKSKQPRLGHGEKISGWCDKVDLGALSMQTGPEQALEAVPSGADDGNTAISVPPARGSLGTRTGGTRKGNGMSSGTRRRRSSSSRRESGRRLWRSHMIK</sequence>
<dbReference type="Proteomes" id="UP001318040">
    <property type="component" value="Chromosome 23"/>
</dbReference>
<reference evidence="3" key="1">
    <citation type="submission" date="2025-08" db="UniProtKB">
        <authorList>
            <consortium name="RefSeq"/>
        </authorList>
    </citation>
    <scope>IDENTIFICATION</scope>
    <source>
        <tissue evidence="3">Sperm</tissue>
    </source>
</reference>
<evidence type="ECO:0000313" key="2">
    <source>
        <dbReference type="Proteomes" id="UP001318040"/>
    </source>
</evidence>
<keyword evidence="2" id="KW-1185">Reference proteome</keyword>
<protein>
    <submittedName>
        <fullName evidence="3">Uncharacterized protein LOC116945140 isoform X2</fullName>
    </submittedName>
</protein>
<feature type="region of interest" description="Disordered" evidence="1">
    <location>
        <begin position="126"/>
        <end position="193"/>
    </location>
</feature>
<dbReference type="AlphaFoldDB" id="A0AAJ7TCB9"/>
<evidence type="ECO:0000256" key="1">
    <source>
        <dbReference type="SAM" id="MobiDB-lite"/>
    </source>
</evidence>
<organism evidence="2 3">
    <name type="scientific">Petromyzon marinus</name>
    <name type="common">Sea lamprey</name>
    <dbReference type="NCBI Taxonomy" id="7757"/>
    <lineage>
        <taxon>Eukaryota</taxon>
        <taxon>Metazoa</taxon>
        <taxon>Chordata</taxon>
        <taxon>Craniata</taxon>
        <taxon>Vertebrata</taxon>
        <taxon>Cyclostomata</taxon>
        <taxon>Hyperoartia</taxon>
        <taxon>Petromyzontiformes</taxon>
        <taxon>Petromyzontidae</taxon>
        <taxon>Petromyzon</taxon>
    </lineage>
</organism>
<gene>
    <name evidence="3" type="primary">LOC116945140</name>
</gene>
<accession>A0AAJ7TCB9</accession>
<feature type="compositionally biased region" description="Basic and acidic residues" evidence="1">
    <location>
        <begin position="80"/>
        <end position="93"/>
    </location>
</feature>
<proteinExistence type="predicted"/>